<evidence type="ECO:0000259" key="1">
    <source>
        <dbReference type="Pfam" id="PF01261"/>
    </source>
</evidence>
<feature type="domain" description="Xylose isomerase-like TIM barrel" evidence="1">
    <location>
        <begin position="24"/>
        <end position="273"/>
    </location>
</feature>
<dbReference type="STRING" id="1450648.CLORY_16100"/>
<dbReference type="InterPro" id="IPR013022">
    <property type="entry name" value="Xyl_isomerase-like_TIM-brl"/>
</dbReference>
<keyword evidence="3" id="KW-1185">Reference proteome</keyword>
<comment type="caution">
    <text evidence="2">The sequence shown here is derived from an EMBL/GenBank/DDBJ whole genome shotgun (WGS) entry which is preliminary data.</text>
</comment>
<dbReference type="InterPro" id="IPR050312">
    <property type="entry name" value="IolE/XylAMocC-like"/>
</dbReference>
<dbReference type="InterPro" id="IPR036237">
    <property type="entry name" value="Xyl_isomerase-like_sf"/>
</dbReference>
<name>A0A1V4ISE3_9CLOT</name>
<sequence>MDCSQLCAANYHYKRYTLEYFLNSAERLGFDAIELWASGPHLHLEDFNKDGLDNLKRAIKAHHLKLACFTPEQCVYAISVSHPDKQYRDRTIEFFKQHIEAAVRLDCNQMVVSTGFAYLDIDPEDAFGWCVDAFIQICRKAETEGVTLALEPFTKFTTHICNEASQLLRLLREVNSPMLKGLADTDVIATTGVDTFDTFVSMLGKENLAHVHFVDGNPGGHLIPGDGKLNLDKVLQTLKNIDYRGYLGLEILDRRYIMDPEATMKQAMNWYKERI</sequence>
<evidence type="ECO:0000313" key="2">
    <source>
        <dbReference type="EMBL" id="OPJ62730.1"/>
    </source>
</evidence>
<organism evidence="2 3">
    <name type="scientific">Clostridium oryzae</name>
    <dbReference type="NCBI Taxonomy" id="1450648"/>
    <lineage>
        <taxon>Bacteria</taxon>
        <taxon>Bacillati</taxon>
        <taxon>Bacillota</taxon>
        <taxon>Clostridia</taxon>
        <taxon>Eubacteriales</taxon>
        <taxon>Clostridiaceae</taxon>
        <taxon>Clostridium</taxon>
    </lineage>
</organism>
<protein>
    <submittedName>
        <fullName evidence="2">D-tagatose 3-epimerase</fullName>
        <ecNumber evidence="2">5.3.1.-</ecNumber>
    </submittedName>
</protein>
<dbReference type="Gene3D" id="3.20.20.150">
    <property type="entry name" value="Divalent-metal-dependent TIM barrel enzymes"/>
    <property type="match status" value="1"/>
</dbReference>
<gene>
    <name evidence="2" type="ORF">CLORY_16100</name>
</gene>
<dbReference type="SUPFAM" id="SSF51658">
    <property type="entry name" value="Xylose isomerase-like"/>
    <property type="match status" value="1"/>
</dbReference>
<dbReference type="GO" id="GO:0016853">
    <property type="term" value="F:isomerase activity"/>
    <property type="evidence" value="ECO:0007669"/>
    <property type="project" value="UniProtKB-KW"/>
</dbReference>
<dbReference type="Proteomes" id="UP000190080">
    <property type="component" value="Unassembled WGS sequence"/>
</dbReference>
<dbReference type="EMBL" id="MZGV01000013">
    <property type="protein sequence ID" value="OPJ62730.1"/>
    <property type="molecule type" value="Genomic_DNA"/>
</dbReference>
<dbReference type="EC" id="5.3.1.-" evidence="2"/>
<evidence type="ECO:0000313" key="3">
    <source>
        <dbReference type="Proteomes" id="UP000190080"/>
    </source>
</evidence>
<accession>A0A1V4ISE3</accession>
<dbReference type="RefSeq" id="WP_079423093.1">
    <property type="nucleotide sequence ID" value="NZ_MZGV01000013.1"/>
</dbReference>
<keyword evidence="2" id="KW-0413">Isomerase</keyword>
<proteinExistence type="predicted"/>
<reference evidence="2 3" key="1">
    <citation type="submission" date="2017-03" db="EMBL/GenBank/DDBJ databases">
        <title>Genome sequence of Clostridium oryzae DSM 28571.</title>
        <authorList>
            <person name="Poehlein A."/>
            <person name="Daniel R."/>
        </authorList>
    </citation>
    <scope>NUCLEOTIDE SEQUENCE [LARGE SCALE GENOMIC DNA]</scope>
    <source>
        <strain evidence="2 3">DSM 28571</strain>
    </source>
</reference>
<dbReference type="AlphaFoldDB" id="A0A1V4ISE3"/>
<dbReference type="PANTHER" id="PTHR12110">
    <property type="entry name" value="HYDROXYPYRUVATE ISOMERASE"/>
    <property type="match status" value="1"/>
</dbReference>
<dbReference type="Pfam" id="PF01261">
    <property type="entry name" value="AP_endonuc_2"/>
    <property type="match status" value="1"/>
</dbReference>
<dbReference type="OrthoDB" id="9814946at2"/>